<feature type="transmembrane region" description="Helical" evidence="6">
    <location>
        <begin position="130"/>
        <end position="156"/>
    </location>
</feature>
<keyword evidence="5 6" id="KW-0472">Membrane</keyword>
<dbReference type="Proteomes" id="UP001202717">
    <property type="component" value="Chromosome"/>
</dbReference>
<evidence type="ECO:0000256" key="2">
    <source>
        <dbReference type="ARBA" id="ARBA00022475"/>
    </source>
</evidence>
<evidence type="ECO:0000256" key="3">
    <source>
        <dbReference type="ARBA" id="ARBA00022692"/>
    </source>
</evidence>
<evidence type="ECO:0000313" key="8">
    <source>
        <dbReference type="Proteomes" id="UP001202717"/>
    </source>
</evidence>
<organism evidence="7 8">
    <name type="scientific">Psychroserpens ponticola</name>
    <dbReference type="NCBI Taxonomy" id="2932268"/>
    <lineage>
        <taxon>Bacteria</taxon>
        <taxon>Pseudomonadati</taxon>
        <taxon>Bacteroidota</taxon>
        <taxon>Flavobacteriia</taxon>
        <taxon>Flavobacteriales</taxon>
        <taxon>Flavobacteriaceae</taxon>
        <taxon>Psychroserpens</taxon>
    </lineage>
</organism>
<feature type="transmembrane region" description="Helical" evidence="6">
    <location>
        <begin position="214"/>
        <end position="235"/>
    </location>
</feature>
<evidence type="ECO:0000313" key="7">
    <source>
        <dbReference type="EMBL" id="WCO01344.1"/>
    </source>
</evidence>
<accession>A0ABY7RW58</accession>
<dbReference type="EMBL" id="CP116221">
    <property type="protein sequence ID" value="WCO01344.1"/>
    <property type="molecule type" value="Genomic_DNA"/>
</dbReference>
<evidence type="ECO:0000256" key="6">
    <source>
        <dbReference type="SAM" id="Phobius"/>
    </source>
</evidence>
<proteinExistence type="predicted"/>
<evidence type="ECO:0000256" key="4">
    <source>
        <dbReference type="ARBA" id="ARBA00022989"/>
    </source>
</evidence>
<feature type="transmembrane region" description="Helical" evidence="6">
    <location>
        <begin position="247"/>
        <end position="270"/>
    </location>
</feature>
<gene>
    <name evidence="7" type="ORF">MUN68_014910</name>
</gene>
<dbReference type="RefSeq" id="WP_249993448.1">
    <property type="nucleotide sequence ID" value="NZ_CP116221.1"/>
</dbReference>
<keyword evidence="4 6" id="KW-1133">Transmembrane helix</keyword>
<keyword evidence="2" id="KW-1003">Cell membrane</keyword>
<protein>
    <submittedName>
        <fullName evidence="7">Lysylphosphatidylglycerol synthase domain-containing protein</fullName>
    </submittedName>
</protein>
<reference evidence="7 8" key="1">
    <citation type="submission" date="2023-01" db="EMBL/GenBank/DDBJ databases">
        <title>Psychroserpens ponticola sp. nov., isolated from seawater.</title>
        <authorList>
            <person name="Kristyanto S."/>
            <person name="Jung J."/>
            <person name="Kim J.M."/>
            <person name="Jeon C.O."/>
        </authorList>
    </citation>
    <scope>NUCLEOTIDE SEQUENCE [LARGE SCALE GENOMIC DNA]</scope>
    <source>
        <strain evidence="7 8">MSW6</strain>
    </source>
</reference>
<feature type="transmembrane region" description="Helical" evidence="6">
    <location>
        <begin position="12"/>
        <end position="31"/>
    </location>
</feature>
<keyword evidence="8" id="KW-1185">Reference proteome</keyword>
<name>A0ABY7RW58_9FLAO</name>
<feature type="transmembrane region" description="Helical" evidence="6">
    <location>
        <begin position="277"/>
        <end position="300"/>
    </location>
</feature>
<feature type="transmembrane region" description="Helical" evidence="6">
    <location>
        <begin position="168"/>
        <end position="186"/>
    </location>
</feature>
<evidence type="ECO:0000256" key="1">
    <source>
        <dbReference type="ARBA" id="ARBA00004651"/>
    </source>
</evidence>
<dbReference type="Pfam" id="PF03706">
    <property type="entry name" value="LPG_synthase_TM"/>
    <property type="match status" value="1"/>
</dbReference>
<feature type="transmembrane region" description="Helical" evidence="6">
    <location>
        <begin position="54"/>
        <end position="73"/>
    </location>
</feature>
<keyword evidence="3 6" id="KW-0812">Transmembrane</keyword>
<dbReference type="InterPro" id="IPR022791">
    <property type="entry name" value="L-PG_synthase/AglD"/>
</dbReference>
<evidence type="ECO:0000256" key="5">
    <source>
        <dbReference type="ARBA" id="ARBA00023136"/>
    </source>
</evidence>
<sequence>MHLGSLPYKTKQFFLLLIKLSIVVGAFYFIYKKLIEHEELDFHVFLQFLKENNIFSTKTTLFLLFLTLFNWFLEILKWKILVTTIEKISFKNALEQSLGSLTASLFTPNRIGEYGAKAIYYPSGKRKKIVLLNFLGNMMQMSTTIIFGSIGLYLLNSKYELDINYLKVSRFLVVIIVIALFTAFGLKQNNFKIKGVSIERLIAFFKSISAKTKILGLVLSIVRYLVFSFQFYYLLTIFGVNVSYYNAMIVITSMYVLASVIPSVFIFDVVIKSSVAVYLFTIVGVNDFTTLCIITLMWLLNFVLPSLFGSYYVLNFNLSKDTNL</sequence>
<comment type="subcellular location">
    <subcellularLocation>
        <location evidence="1">Cell membrane</location>
        <topology evidence="1">Multi-pass membrane protein</topology>
    </subcellularLocation>
</comment>